<feature type="domain" description="DUF58" evidence="2">
    <location>
        <begin position="48"/>
        <end position="243"/>
    </location>
</feature>
<dbReference type="InterPro" id="IPR002881">
    <property type="entry name" value="DUF58"/>
</dbReference>
<dbReference type="PANTHER" id="PTHR33608">
    <property type="entry name" value="BLL2464 PROTEIN"/>
    <property type="match status" value="1"/>
</dbReference>
<dbReference type="EMBL" id="CP036434">
    <property type="protein sequence ID" value="QDV06008.1"/>
    <property type="molecule type" value="Genomic_DNA"/>
</dbReference>
<keyword evidence="4" id="KW-1185">Reference proteome</keyword>
<organism evidence="3 4">
    <name type="scientific">Saltatorellus ferox</name>
    <dbReference type="NCBI Taxonomy" id="2528018"/>
    <lineage>
        <taxon>Bacteria</taxon>
        <taxon>Pseudomonadati</taxon>
        <taxon>Planctomycetota</taxon>
        <taxon>Planctomycetia</taxon>
        <taxon>Planctomycetia incertae sedis</taxon>
        <taxon>Saltatorellus</taxon>
    </lineage>
</organism>
<evidence type="ECO:0000256" key="1">
    <source>
        <dbReference type="SAM" id="MobiDB-lite"/>
    </source>
</evidence>
<evidence type="ECO:0000313" key="3">
    <source>
        <dbReference type="EMBL" id="QDV06008.1"/>
    </source>
</evidence>
<protein>
    <recommendedName>
        <fullName evidence="2">DUF58 domain-containing protein</fullName>
    </recommendedName>
</protein>
<dbReference type="OrthoDB" id="9780819at2"/>
<evidence type="ECO:0000313" key="4">
    <source>
        <dbReference type="Proteomes" id="UP000320390"/>
    </source>
</evidence>
<gene>
    <name evidence="3" type="ORF">Poly30_15120</name>
</gene>
<dbReference type="AlphaFoldDB" id="A0A518EPJ3"/>
<accession>A0A518EPJ3</accession>
<dbReference type="PANTHER" id="PTHR33608:SF6">
    <property type="entry name" value="BLL2464 PROTEIN"/>
    <property type="match status" value="1"/>
</dbReference>
<name>A0A518EPJ3_9BACT</name>
<sequence>MSEFVSPSEAALREGARWTLSLHHAPRGGVTGDLLGRGSGSSMEFHDRRPYSPGDDVRHIDWRALARSDEVLVRVHREEVAPRLDLFVDTSSSMATTESKAQRAVDLVAVLARAARAGGYAVRLVGLGDRVERISVEELLGEGLRFASKRPLHDLVAEAGGDARPSSVRVVVSDFLVPADPGRLVQPFARDAGRVVLLQVLSKDDAEPEAHGALRLVDSEHGGIREVVVDRSTLRRYAERLARLQSGLAEAVRRHGGLFLPARSDLELSGALESLARGGLLDC</sequence>
<dbReference type="Proteomes" id="UP000320390">
    <property type="component" value="Chromosome"/>
</dbReference>
<feature type="region of interest" description="Disordered" evidence="1">
    <location>
        <begin position="31"/>
        <end position="50"/>
    </location>
</feature>
<reference evidence="3 4" key="1">
    <citation type="submission" date="2019-02" db="EMBL/GenBank/DDBJ databases">
        <title>Deep-cultivation of Planctomycetes and their phenomic and genomic characterization uncovers novel biology.</title>
        <authorList>
            <person name="Wiegand S."/>
            <person name="Jogler M."/>
            <person name="Boedeker C."/>
            <person name="Pinto D."/>
            <person name="Vollmers J."/>
            <person name="Rivas-Marin E."/>
            <person name="Kohn T."/>
            <person name="Peeters S.H."/>
            <person name="Heuer A."/>
            <person name="Rast P."/>
            <person name="Oberbeckmann S."/>
            <person name="Bunk B."/>
            <person name="Jeske O."/>
            <person name="Meyerdierks A."/>
            <person name="Storesund J.E."/>
            <person name="Kallscheuer N."/>
            <person name="Luecker S."/>
            <person name="Lage O.M."/>
            <person name="Pohl T."/>
            <person name="Merkel B.J."/>
            <person name="Hornburger P."/>
            <person name="Mueller R.-W."/>
            <person name="Bruemmer F."/>
            <person name="Labrenz M."/>
            <person name="Spormann A.M."/>
            <person name="Op den Camp H."/>
            <person name="Overmann J."/>
            <person name="Amann R."/>
            <person name="Jetten M.S.M."/>
            <person name="Mascher T."/>
            <person name="Medema M.H."/>
            <person name="Devos D.P."/>
            <person name="Kaster A.-K."/>
            <person name="Ovreas L."/>
            <person name="Rohde M."/>
            <person name="Galperin M.Y."/>
            <person name="Jogler C."/>
        </authorList>
    </citation>
    <scope>NUCLEOTIDE SEQUENCE [LARGE SCALE GENOMIC DNA]</scope>
    <source>
        <strain evidence="3 4">Poly30</strain>
    </source>
</reference>
<dbReference type="RefSeq" id="WP_145195806.1">
    <property type="nucleotide sequence ID" value="NZ_CP036434.1"/>
</dbReference>
<evidence type="ECO:0000259" key="2">
    <source>
        <dbReference type="Pfam" id="PF01882"/>
    </source>
</evidence>
<proteinExistence type="predicted"/>
<dbReference type="Pfam" id="PF01882">
    <property type="entry name" value="DUF58"/>
    <property type="match status" value="1"/>
</dbReference>